<gene>
    <name evidence="5" type="ORF">D7Z96_14155</name>
</gene>
<name>A0A3B0FHG7_PSEPS</name>
<dbReference type="Proteomes" id="UP000273159">
    <property type="component" value="Unassembled WGS sequence"/>
</dbReference>
<keyword evidence="2" id="KW-0560">Oxidoreductase</keyword>
<dbReference type="InterPro" id="IPR020904">
    <property type="entry name" value="Sc_DH/Rdtase_CS"/>
</dbReference>
<dbReference type="Gene3D" id="3.40.50.720">
    <property type="entry name" value="NAD(P)-binding Rossmann-like Domain"/>
    <property type="match status" value="1"/>
</dbReference>
<proteinExistence type="inferred from homology"/>
<dbReference type="GO" id="GO:0016020">
    <property type="term" value="C:membrane"/>
    <property type="evidence" value="ECO:0007669"/>
    <property type="project" value="TreeGrafter"/>
</dbReference>
<dbReference type="PRINTS" id="PR00080">
    <property type="entry name" value="SDRFAMILY"/>
</dbReference>
<dbReference type="EMBL" id="RBNH01000013">
    <property type="protein sequence ID" value="RKO22343.1"/>
    <property type="molecule type" value="Genomic_DNA"/>
</dbReference>
<evidence type="ECO:0000256" key="2">
    <source>
        <dbReference type="ARBA" id="ARBA00023002"/>
    </source>
</evidence>
<feature type="domain" description="Ketoreductase" evidence="4">
    <location>
        <begin position="6"/>
        <end position="183"/>
    </location>
</feature>
<dbReference type="Pfam" id="PF00106">
    <property type="entry name" value="adh_short"/>
    <property type="match status" value="1"/>
</dbReference>
<reference evidence="6" key="2">
    <citation type="submission" date="2018-10" db="EMBL/GenBank/DDBJ databases">
        <authorList>
            <person name="Wang Y."/>
            <person name="Wang J."/>
            <person name="Yang X."/>
            <person name="Wang Z."/>
            <person name="Huang Y."/>
        </authorList>
    </citation>
    <scope>NUCLEOTIDE SEQUENCE [LARGE SCALE GENOMIC DNA]</scope>
    <source>
        <strain evidence="6">J015</strain>
    </source>
</reference>
<dbReference type="PROSITE" id="PS00061">
    <property type="entry name" value="ADH_SHORT"/>
    <property type="match status" value="1"/>
</dbReference>
<dbReference type="InterPro" id="IPR036291">
    <property type="entry name" value="NAD(P)-bd_dom_sf"/>
</dbReference>
<evidence type="ECO:0000256" key="3">
    <source>
        <dbReference type="RuleBase" id="RU000363"/>
    </source>
</evidence>
<dbReference type="RefSeq" id="WP_120692918.1">
    <property type="nucleotide sequence ID" value="NZ_RBNH01000013.1"/>
</dbReference>
<evidence type="ECO:0000313" key="6">
    <source>
        <dbReference type="Proteomes" id="UP000273159"/>
    </source>
</evidence>
<organism evidence="5 6">
    <name type="scientific">Pseudarthrobacter phenanthrenivorans</name>
    <name type="common">Arthrobacter phenanthrenivorans</name>
    <dbReference type="NCBI Taxonomy" id="361575"/>
    <lineage>
        <taxon>Bacteria</taxon>
        <taxon>Bacillati</taxon>
        <taxon>Actinomycetota</taxon>
        <taxon>Actinomycetes</taxon>
        <taxon>Micrococcales</taxon>
        <taxon>Micrococcaceae</taxon>
        <taxon>Pseudarthrobacter</taxon>
    </lineage>
</organism>
<reference evidence="5 6" key="1">
    <citation type="submission" date="2018-10" db="EMBL/GenBank/DDBJ databases">
        <title>Genome-guide identification and characterization of bacteria that degrade polycyclic aromatic hydrocarbons and resist hexavalent chromium simultaneously.</title>
        <authorList>
            <person name="Feng H."/>
        </authorList>
    </citation>
    <scope>NUCLEOTIDE SEQUENCE [LARGE SCALE GENOMIC DNA]</scope>
    <source>
        <strain evidence="5 6">J015</strain>
    </source>
</reference>
<dbReference type="PRINTS" id="PR00081">
    <property type="entry name" value="GDHRDH"/>
</dbReference>
<dbReference type="SUPFAM" id="SSF51735">
    <property type="entry name" value="NAD(P)-binding Rossmann-fold domains"/>
    <property type="match status" value="1"/>
</dbReference>
<dbReference type="SMART" id="SM00822">
    <property type="entry name" value="PKS_KR"/>
    <property type="match status" value="1"/>
</dbReference>
<dbReference type="NCBIfam" id="NF005495">
    <property type="entry name" value="PRK07109.1"/>
    <property type="match status" value="1"/>
</dbReference>
<dbReference type="GO" id="GO:0016491">
    <property type="term" value="F:oxidoreductase activity"/>
    <property type="evidence" value="ECO:0007669"/>
    <property type="project" value="UniProtKB-KW"/>
</dbReference>
<evidence type="ECO:0000256" key="1">
    <source>
        <dbReference type="ARBA" id="ARBA00006484"/>
    </source>
</evidence>
<dbReference type="PANTHER" id="PTHR44196:SF1">
    <property type="entry name" value="DEHYDROGENASE_REDUCTASE SDR FAMILY MEMBER 7B"/>
    <property type="match status" value="1"/>
</dbReference>
<comment type="similarity">
    <text evidence="1 3">Belongs to the short-chain dehydrogenases/reductases (SDR) family.</text>
</comment>
<dbReference type="PANTHER" id="PTHR44196">
    <property type="entry name" value="DEHYDROGENASE/REDUCTASE SDR FAMILY MEMBER 7B"/>
    <property type="match status" value="1"/>
</dbReference>
<dbReference type="InterPro" id="IPR057326">
    <property type="entry name" value="KR_dom"/>
</dbReference>
<dbReference type="InterPro" id="IPR002347">
    <property type="entry name" value="SDR_fam"/>
</dbReference>
<protein>
    <submittedName>
        <fullName evidence="5">SDR family NAD(P)-dependent oxidoreductase</fullName>
    </submittedName>
</protein>
<evidence type="ECO:0000259" key="4">
    <source>
        <dbReference type="SMART" id="SM00822"/>
    </source>
</evidence>
<sequence length="325" mass="34304">MRIRKSVVVITGASSGIGRAIALRLAGKGARLVLAARGTKELEAVAEECRNRGAEALAVTTDVTDPAMVEGLAARAVAEFGRLDVWINNAAVAAFGRLADIPPADFQRVLDVNISGYVNGARAALKLQAAQNSGVLINIASVVGETPLPYNAAYSMSKAAVRALTVSLRSELALEKVSGVDACTVLPATIDTPFYQHAANYTGRRASAMPPVFTPERVARAVEKTIARPRRETVVGGPAGRLLILQHKVSPRKVEGAVARQVDKAQLPRRKPTPITAGNLHRPSETIRKGSVAGGWHGRRRTAQRRIMGAAALAGTAAALRKLRG</sequence>
<evidence type="ECO:0000313" key="5">
    <source>
        <dbReference type="EMBL" id="RKO22343.1"/>
    </source>
</evidence>
<accession>A0A3B0FHG7</accession>
<comment type="caution">
    <text evidence="5">The sequence shown here is derived from an EMBL/GenBank/DDBJ whole genome shotgun (WGS) entry which is preliminary data.</text>
</comment>
<dbReference type="AlphaFoldDB" id="A0A3B0FHG7"/>